<reference evidence="1 2" key="1">
    <citation type="submission" date="2015-07" db="EMBL/GenBank/DDBJ databases">
        <authorList>
            <consortium name="Pathogen Informatics"/>
        </authorList>
    </citation>
    <scope>NUCLEOTIDE SEQUENCE [LARGE SCALE GENOMIC DNA]</scope>
    <source>
        <strain evidence="1 2">A51</strain>
    </source>
</reference>
<sequence length="90" mass="10515">MLLGIWETVNHSQLAGFSTGNQSVAVADMNVEAFTMFSLRDRDFGVLRQFGYQLFMLIHQIVMWPWYAHHQTLQITNFQRQLVDAFYAKS</sequence>
<gene>
    <name evidence="1" type="ORF">ERS013165_00503</name>
</gene>
<dbReference type="Proteomes" id="UP000044806">
    <property type="component" value="Unassembled WGS sequence"/>
</dbReference>
<name>A0A655XKR9_VIBCL</name>
<evidence type="ECO:0000313" key="2">
    <source>
        <dbReference type="Proteomes" id="UP000044806"/>
    </source>
</evidence>
<accession>A0A655XKR9</accession>
<organism evidence="1 2">
    <name type="scientific">Vibrio cholerae</name>
    <dbReference type="NCBI Taxonomy" id="666"/>
    <lineage>
        <taxon>Bacteria</taxon>
        <taxon>Pseudomonadati</taxon>
        <taxon>Pseudomonadota</taxon>
        <taxon>Gammaproteobacteria</taxon>
        <taxon>Vibrionales</taxon>
        <taxon>Vibrionaceae</taxon>
        <taxon>Vibrio</taxon>
    </lineage>
</organism>
<evidence type="ECO:0000313" key="1">
    <source>
        <dbReference type="EMBL" id="CRZ91913.1"/>
    </source>
</evidence>
<dbReference type="EMBL" id="CWOW01000002">
    <property type="protein sequence ID" value="CRZ91913.1"/>
    <property type="molecule type" value="Genomic_DNA"/>
</dbReference>
<proteinExistence type="predicted"/>
<dbReference type="AlphaFoldDB" id="A0A655XKR9"/>
<protein>
    <submittedName>
        <fullName evidence="1">Uncharacterized protein</fullName>
    </submittedName>
</protein>